<keyword evidence="1" id="KW-0175">Coiled coil</keyword>
<organism evidence="2">
    <name type="scientific">Arundo donax</name>
    <name type="common">Giant reed</name>
    <name type="synonym">Donax arundinaceus</name>
    <dbReference type="NCBI Taxonomy" id="35708"/>
    <lineage>
        <taxon>Eukaryota</taxon>
        <taxon>Viridiplantae</taxon>
        <taxon>Streptophyta</taxon>
        <taxon>Embryophyta</taxon>
        <taxon>Tracheophyta</taxon>
        <taxon>Spermatophyta</taxon>
        <taxon>Magnoliopsida</taxon>
        <taxon>Liliopsida</taxon>
        <taxon>Poales</taxon>
        <taxon>Poaceae</taxon>
        <taxon>PACMAD clade</taxon>
        <taxon>Arundinoideae</taxon>
        <taxon>Arundineae</taxon>
        <taxon>Arundo</taxon>
    </lineage>
</organism>
<name>A0A0A9HYD7_ARUDO</name>
<evidence type="ECO:0000313" key="2">
    <source>
        <dbReference type="EMBL" id="JAE37933.1"/>
    </source>
</evidence>
<feature type="coiled-coil region" evidence="1">
    <location>
        <begin position="48"/>
        <end position="75"/>
    </location>
</feature>
<dbReference type="AlphaFoldDB" id="A0A0A9HYD7"/>
<evidence type="ECO:0000256" key="1">
    <source>
        <dbReference type="SAM" id="Coils"/>
    </source>
</evidence>
<accession>A0A0A9HYD7</accession>
<reference evidence="2" key="2">
    <citation type="journal article" date="2015" name="Data Brief">
        <title>Shoot transcriptome of the giant reed, Arundo donax.</title>
        <authorList>
            <person name="Barrero R.A."/>
            <person name="Guerrero F.D."/>
            <person name="Moolhuijzen P."/>
            <person name="Goolsby J.A."/>
            <person name="Tidwell J."/>
            <person name="Bellgard S.E."/>
            <person name="Bellgard M.I."/>
        </authorList>
    </citation>
    <scope>NUCLEOTIDE SEQUENCE</scope>
    <source>
        <tissue evidence="2">Shoot tissue taken approximately 20 cm above the soil surface</tissue>
    </source>
</reference>
<proteinExistence type="predicted"/>
<protein>
    <submittedName>
        <fullName evidence="2">Uncharacterized protein</fullName>
    </submittedName>
</protein>
<sequence length="93" mass="10751">MTILESLEMQRGMVMHVLEGGGFQVNGNNGFGERAAREEREEMLLRYVRQLEHRVEELSTEVKEEMSRNARLEKLLQERVTDKMNLSHTSGSS</sequence>
<dbReference type="EMBL" id="GBRH01159963">
    <property type="protein sequence ID" value="JAE37933.1"/>
    <property type="molecule type" value="Transcribed_RNA"/>
</dbReference>
<reference evidence="2" key="1">
    <citation type="submission" date="2014-09" db="EMBL/GenBank/DDBJ databases">
        <authorList>
            <person name="Magalhaes I.L.F."/>
            <person name="Oliveira U."/>
            <person name="Santos F.R."/>
            <person name="Vidigal T.H.D.A."/>
            <person name="Brescovit A.D."/>
            <person name="Santos A.J."/>
        </authorList>
    </citation>
    <scope>NUCLEOTIDE SEQUENCE</scope>
    <source>
        <tissue evidence="2">Shoot tissue taken approximately 20 cm above the soil surface</tissue>
    </source>
</reference>